<reference evidence="3" key="1">
    <citation type="submission" date="2019-06" db="EMBL/GenBank/DDBJ databases">
        <title>Gordonia isolated from sludge of a wastewater treatment plant.</title>
        <authorList>
            <person name="Tamura T."/>
            <person name="Aoyama K."/>
            <person name="Kang Y."/>
            <person name="Saito S."/>
            <person name="Akiyama N."/>
            <person name="Yazawa K."/>
            <person name="Gonoi T."/>
            <person name="Mikami Y."/>
        </authorList>
    </citation>
    <scope>NUCLEOTIDE SEQUENCE [LARGE SCALE GENOMIC DNA]</scope>
    <source>
        <strain evidence="3">NBRC 107696</strain>
    </source>
</reference>
<evidence type="ECO:0008006" key="4">
    <source>
        <dbReference type="Google" id="ProtNLM"/>
    </source>
</evidence>
<dbReference type="AlphaFoldDB" id="A0A7I9V9G1"/>
<accession>A0A7I9V9G1</accession>
<protein>
    <recommendedName>
        <fullName evidence="4">Lipoprotein</fullName>
    </recommendedName>
</protein>
<feature type="chain" id="PRO_5039214395" description="Lipoprotein" evidence="1">
    <location>
        <begin position="19"/>
        <end position="171"/>
    </location>
</feature>
<proteinExistence type="predicted"/>
<gene>
    <name evidence="2" type="ORF">nbrc107696_24010</name>
</gene>
<dbReference type="PROSITE" id="PS51257">
    <property type="entry name" value="PROKAR_LIPOPROTEIN"/>
    <property type="match status" value="1"/>
</dbReference>
<organism evidence="2 3">
    <name type="scientific">Gordonia spumicola</name>
    <dbReference type="NCBI Taxonomy" id="589161"/>
    <lineage>
        <taxon>Bacteria</taxon>
        <taxon>Bacillati</taxon>
        <taxon>Actinomycetota</taxon>
        <taxon>Actinomycetes</taxon>
        <taxon>Mycobacteriales</taxon>
        <taxon>Gordoniaceae</taxon>
        <taxon>Gordonia</taxon>
    </lineage>
</organism>
<evidence type="ECO:0000313" key="2">
    <source>
        <dbReference type="EMBL" id="GEE01955.1"/>
    </source>
</evidence>
<sequence>MNNKVALAPIVVCAALLAGCGSDDSSDAPTSTVAAASQTTTSTSESTTIDSVVADLRSAVPQISKVIVITEDNDPNNLVGRPNGYVAATVIEDSRVKCSEGQKIGVSCGAMVEEWADTASAQRRSDQIQEYKRSMPILGQEYNHVEGPFLLRVSGDLKPSQAKKYETAFDK</sequence>
<comment type="caution">
    <text evidence="2">The sequence shown here is derived from an EMBL/GenBank/DDBJ whole genome shotgun (WGS) entry which is preliminary data.</text>
</comment>
<keyword evidence="1" id="KW-0732">Signal</keyword>
<dbReference type="RefSeq" id="WP_161895738.1">
    <property type="nucleotide sequence ID" value="NZ_BJOV01000005.1"/>
</dbReference>
<name>A0A7I9V9G1_9ACTN</name>
<dbReference type="EMBL" id="BJOV01000005">
    <property type="protein sequence ID" value="GEE01955.1"/>
    <property type="molecule type" value="Genomic_DNA"/>
</dbReference>
<keyword evidence="3" id="KW-1185">Reference proteome</keyword>
<evidence type="ECO:0000256" key="1">
    <source>
        <dbReference type="SAM" id="SignalP"/>
    </source>
</evidence>
<dbReference type="Proteomes" id="UP000444960">
    <property type="component" value="Unassembled WGS sequence"/>
</dbReference>
<dbReference type="OrthoDB" id="3629459at2"/>
<evidence type="ECO:0000313" key="3">
    <source>
        <dbReference type="Proteomes" id="UP000444960"/>
    </source>
</evidence>
<feature type="signal peptide" evidence="1">
    <location>
        <begin position="1"/>
        <end position="18"/>
    </location>
</feature>